<sequence>MDFVAERSGGKIVDKKPPQERRNIPIDEQGNRPALLVDPTRNLSARTKPTSQTRSTRSQQTQESKATQIRARKVTANGLKGHWSEGAS</sequence>
<comment type="caution">
    <text evidence="2">The sequence shown here is derived from an EMBL/GenBank/DDBJ whole genome shotgun (WGS) entry which is preliminary data.</text>
</comment>
<proteinExistence type="predicted"/>
<gene>
    <name evidence="2" type="ORF">CDL15_Pgr015591</name>
</gene>
<name>A0A218XPJ3_PUNGR</name>
<feature type="compositionally biased region" description="Low complexity" evidence="1">
    <location>
        <begin position="50"/>
        <end position="64"/>
    </location>
</feature>
<dbReference type="AlphaFoldDB" id="A0A218XPJ3"/>
<feature type="region of interest" description="Disordered" evidence="1">
    <location>
        <begin position="1"/>
        <end position="88"/>
    </location>
</feature>
<dbReference type="Proteomes" id="UP000197138">
    <property type="component" value="Unassembled WGS sequence"/>
</dbReference>
<organism evidence="2 3">
    <name type="scientific">Punica granatum</name>
    <name type="common">Pomegranate</name>
    <dbReference type="NCBI Taxonomy" id="22663"/>
    <lineage>
        <taxon>Eukaryota</taxon>
        <taxon>Viridiplantae</taxon>
        <taxon>Streptophyta</taxon>
        <taxon>Embryophyta</taxon>
        <taxon>Tracheophyta</taxon>
        <taxon>Spermatophyta</taxon>
        <taxon>Magnoliopsida</taxon>
        <taxon>eudicotyledons</taxon>
        <taxon>Gunneridae</taxon>
        <taxon>Pentapetalae</taxon>
        <taxon>rosids</taxon>
        <taxon>malvids</taxon>
        <taxon>Myrtales</taxon>
        <taxon>Lythraceae</taxon>
        <taxon>Punica</taxon>
    </lineage>
</organism>
<protein>
    <submittedName>
        <fullName evidence="2">Uncharacterized protein</fullName>
    </submittedName>
</protein>
<evidence type="ECO:0000313" key="2">
    <source>
        <dbReference type="EMBL" id="OWM86556.1"/>
    </source>
</evidence>
<feature type="compositionally biased region" description="Basic and acidic residues" evidence="1">
    <location>
        <begin position="1"/>
        <end position="25"/>
    </location>
</feature>
<evidence type="ECO:0000256" key="1">
    <source>
        <dbReference type="SAM" id="MobiDB-lite"/>
    </source>
</evidence>
<reference evidence="3" key="1">
    <citation type="journal article" date="2017" name="Plant J.">
        <title>The pomegranate (Punica granatum L.) genome and the genomics of punicalagin biosynthesis.</title>
        <authorList>
            <person name="Qin G."/>
            <person name="Xu C."/>
            <person name="Ming R."/>
            <person name="Tang H."/>
            <person name="Guyot R."/>
            <person name="Kramer E.M."/>
            <person name="Hu Y."/>
            <person name="Yi X."/>
            <person name="Qi Y."/>
            <person name="Xu X."/>
            <person name="Gao Z."/>
            <person name="Pan H."/>
            <person name="Jian J."/>
            <person name="Tian Y."/>
            <person name="Yue Z."/>
            <person name="Xu Y."/>
        </authorList>
    </citation>
    <scope>NUCLEOTIDE SEQUENCE [LARGE SCALE GENOMIC DNA]</scope>
    <source>
        <strain evidence="3">cv. Dabenzi</strain>
    </source>
</reference>
<accession>A0A218XPJ3</accession>
<dbReference type="EMBL" id="MTKT01001080">
    <property type="protein sequence ID" value="OWM86556.1"/>
    <property type="molecule type" value="Genomic_DNA"/>
</dbReference>
<evidence type="ECO:0000313" key="3">
    <source>
        <dbReference type="Proteomes" id="UP000197138"/>
    </source>
</evidence>